<dbReference type="EMBL" id="MU250545">
    <property type="protein sequence ID" value="KAG7443433.1"/>
    <property type="molecule type" value="Genomic_DNA"/>
</dbReference>
<evidence type="ECO:0000256" key="1">
    <source>
        <dbReference type="SAM" id="Phobius"/>
    </source>
</evidence>
<name>A0A9P8APK3_9AGAR</name>
<accession>A0A9P8APK3</accession>
<feature type="transmembrane region" description="Helical" evidence="1">
    <location>
        <begin position="29"/>
        <end position="51"/>
    </location>
</feature>
<sequence length="56" mass="6570">MVYVSLKIFNLLLDTIRLSNTPLFSALRFLSHFIGLHVMLYTLMSSIYRFIVLFPC</sequence>
<organism evidence="2 3">
    <name type="scientific">Guyanagaster necrorhizus</name>
    <dbReference type="NCBI Taxonomy" id="856835"/>
    <lineage>
        <taxon>Eukaryota</taxon>
        <taxon>Fungi</taxon>
        <taxon>Dikarya</taxon>
        <taxon>Basidiomycota</taxon>
        <taxon>Agaricomycotina</taxon>
        <taxon>Agaricomycetes</taxon>
        <taxon>Agaricomycetidae</taxon>
        <taxon>Agaricales</taxon>
        <taxon>Marasmiineae</taxon>
        <taxon>Physalacriaceae</taxon>
        <taxon>Guyanagaster</taxon>
    </lineage>
</organism>
<reference evidence="2" key="1">
    <citation type="submission" date="2020-11" db="EMBL/GenBank/DDBJ databases">
        <title>Adaptations for nitrogen fixation in a non-lichenized fungal sporocarp promotes dispersal by wood-feeding termites.</title>
        <authorList>
            <consortium name="DOE Joint Genome Institute"/>
            <person name="Koch R.A."/>
            <person name="Yoon G."/>
            <person name="Arayal U."/>
            <person name="Lail K."/>
            <person name="Amirebrahimi M."/>
            <person name="Labutti K."/>
            <person name="Lipzen A."/>
            <person name="Riley R."/>
            <person name="Barry K."/>
            <person name="Henrissat B."/>
            <person name="Grigoriev I.V."/>
            <person name="Herr J.R."/>
            <person name="Aime M.C."/>
        </authorList>
    </citation>
    <scope>NUCLEOTIDE SEQUENCE</scope>
    <source>
        <strain evidence="2">MCA 3950</strain>
    </source>
</reference>
<dbReference type="RefSeq" id="XP_043036933.1">
    <property type="nucleotide sequence ID" value="XM_043180529.1"/>
</dbReference>
<keyword evidence="1" id="KW-0812">Transmembrane</keyword>
<dbReference type="AlphaFoldDB" id="A0A9P8APK3"/>
<keyword evidence="1" id="KW-0472">Membrane</keyword>
<evidence type="ECO:0000313" key="2">
    <source>
        <dbReference type="EMBL" id="KAG7443433.1"/>
    </source>
</evidence>
<comment type="caution">
    <text evidence="2">The sequence shown here is derived from an EMBL/GenBank/DDBJ whole genome shotgun (WGS) entry which is preliminary data.</text>
</comment>
<gene>
    <name evidence="2" type="ORF">BT62DRAFT_331522</name>
</gene>
<proteinExistence type="predicted"/>
<dbReference type="GeneID" id="66102825"/>
<keyword evidence="3" id="KW-1185">Reference proteome</keyword>
<protein>
    <submittedName>
        <fullName evidence="2">Uncharacterized protein</fullName>
    </submittedName>
</protein>
<keyword evidence="1" id="KW-1133">Transmembrane helix</keyword>
<evidence type="ECO:0000313" key="3">
    <source>
        <dbReference type="Proteomes" id="UP000812287"/>
    </source>
</evidence>
<dbReference type="Proteomes" id="UP000812287">
    <property type="component" value="Unassembled WGS sequence"/>
</dbReference>